<organism evidence="2 3">
    <name type="scientific">Marinactinospora thermotolerans DSM 45154</name>
    <dbReference type="NCBI Taxonomy" id="1122192"/>
    <lineage>
        <taxon>Bacteria</taxon>
        <taxon>Bacillati</taxon>
        <taxon>Actinomycetota</taxon>
        <taxon>Actinomycetes</taxon>
        <taxon>Streptosporangiales</taxon>
        <taxon>Nocardiopsidaceae</taxon>
        <taxon>Marinactinospora</taxon>
    </lineage>
</organism>
<evidence type="ECO:0000256" key="1">
    <source>
        <dbReference type="SAM" id="MobiDB-lite"/>
    </source>
</evidence>
<keyword evidence="3" id="KW-1185">Reference proteome</keyword>
<evidence type="ECO:0000313" key="3">
    <source>
        <dbReference type="Proteomes" id="UP000190637"/>
    </source>
</evidence>
<dbReference type="Proteomes" id="UP000190637">
    <property type="component" value="Unassembled WGS sequence"/>
</dbReference>
<protein>
    <submittedName>
        <fullName evidence="2">Uncharacterized protein</fullName>
    </submittedName>
</protein>
<dbReference type="AlphaFoldDB" id="A0A1T4SX81"/>
<dbReference type="OrthoDB" id="3655061at2"/>
<dbReference type="STRING" id="1122192.SAMN02745673_04082"/>
<reference evidence="2 3" key="1">
    <citation type="submission" date="2017-02" db="EMBL/GenBank/DDBJ databases">
        <authorList>
            <person name="Peterson S.W."/>
        </authorList>
    </citation>
    <scope>NUCLEOTIDE SEQUENCE [LARGE SCALE GENOMIC DNA]</scope>
    <source>
        <strain evidence="2 3">DSM 45154</strain>
    </source>
</reference>
<accession>A0A1T4SX81</accession>
<dbReference type="EMBL" id="FUWS01000012">
    <property type="protein sequence ID" value="SKA32776.1"/>
    <property type="molecule type" value="Genomic_DNA"/>
</dbReference>
<sequence>MQETVASALAQMARLDPKAARSAESALETLTAGRGLETLSQRAVQEFCWYVLPLRFPTESAEWGFVAESLGHLFSLLDLPRYAEICTSGRTRDILSAHAAGHGRGVLAYERSMRASGVEPPDLAELTWGTALGQAEIEAYQAASAALELSIAAGEVRPGSRGWRSAQERHARAFLTRPDGQGRSRLDRIREERVREWLSSPSHPHRRRLWPLLDQITVGAEPPHDAARALAPVQRLLDYADDGIGLTQIGYISPSVVRELCGEFAWETTPSSPRSETDVMQIIALHKLLRTMRAVRRCGRRLVLTRRGRQLHESTEALWRAVAESVLCTDGFEQAATETLLGLLLLRSPRSRGSHSRDGNVDIAEEARLALADAGWEHPSGDDETDEDSPDGSRRCGRRRVESVLITVTWLLETLGCVSGHDLLGEGRTSPRLTKVGRAFALTAIHLSATSPRASL</sequence>
<evidence type="ECO:0000313" key="2">
    <source>
        <dbReference type="EMBL" id="SKA32776.1"/>
    </source>
</evidence>
<dbReference type="RefSeq" id="WP_078763339.1">
    <property type="nucleotide sequence ID" value="NZ_FUWS01000012.1"/>
</dbReference>
<feature type="region of interest" description="Disordered" evidence="1">
    <location>
        <begin position="374"/>
        <end position="395"/>
    </location>
</feature>
<name>A0A1T4SX81_9ACTN</name>
<proteinExistence type="predicted"/>
<gene>
    <name evidence="2" type="ORF">SAMN02745673_04082</name>
</gene>